<dbReference type="InterPro" id="IPR037197">
    <property type="entry name" value="WWE_dom_sf"/>
</dbReference>
<gene>
    <name evidence="10" type="ORF">V1264_007883</name>
</gene>
<dbReference type="Pfam" id="PF02825">
    <property type="entry name" value="WWE"/>
    <property type="match status" value="1"/>
</dbReference>
<evidence type="ECO:0000259" key="9">
    <source>
        <dbReference type="PROSITE" id="PS51154"/>
    </source>
</evidence>
<reference evidence="10 11" key="1">
    <citation type="submission" date="2024-02" db="EMBL/GenBank/DDBJ databases">
        <title>Chromosome-scale genome assembly of the rough periwinkle Littorina saxatilis.</title>
        <authorList>
            <person name="De Jode A."/>
            <person name="Faria R."/>
            <person name="Formenti G."/>
            <person name="Sims Y."/>
            <person name="Smith T.P."/>
            <person name="Tracey A."/>
            <person name="Wood J.M.D."/>
            <person name="Zagrodzka Z.B."/>
            <person name="Johannesson K."/>
            <person name="Butlin R.K."/>
            <person name="Leder E.H."/>
        </authorList>
    </citation>
    <scope>NUCLEOTIDE SEQUENCE [LARGE SCALE GENOMIC DNA]</scope>
    <source>
        <strain evidence="10">Snail1</strain>
        <tissue evidence="10">Muscle</tissue>
    </source>
</reference>
<evidence type="ECO:0000259" key="7">
    <source>
        <dbReference type="PROSITE" id="PS50918"/>
    </source>
</evidence>
<dbReference type="Proteomes" id="UP001374579">
    <property type="component" value="Unassembled WGS sequence"/>
</dbReference>
<dbReference type="InterPro" id="IPR012317">
    <property type="entry name" value="Poly(ADP-ribose)pol_cat_dom"/>
</dbReference>
<dbReference type="CDD" id="cd01439">
    <property type="entry name" value="TCCD_inducible_PARP_like"/>
    <property type="match status" value="1"/>
</dbReference>
<dbReference type="GO" id="GO:0010629">
    <property type="term" value="P:negative regulation of gene expression"/>
    <property type="evidence" value="ECO:0007669"/>
    <property type="project" value="TreeGrafter"/>
</dbReference>
<feature type="domain" description="Macro" evidence="9">
    <location>
        <begin position="1"/>
        <end position="67"/>
    </location>
</feature>
<dbReference type="EC" id="2.4.2.-" evidence="6"/>
<sequence>MTSVGFPALGTGTLKYPATLVAPIMFQSVMEYGCTHPNSHISDVVVILHKKDTALTQVFRQELEKVKTLLREAQRAGETFYMLPQLKGEEGQKRWPFFEATRGRVVMEFTALQKDDIDNACQDLLREYNATVRTVRQDIPKLAFWDEDFIQQAVMACKAVHVDVTFNFSMDRLELRGRLPEVHRVPLHHIIKDAEKEVADRENAFLTAVQIQWNWVEVSTTESRLIPYDDQNNYRIEKGYKEGKDQAIVYDANKTPFLVDFTAMQERPEKIGTIDGQDDESEDVVTVVRRDKIIEVAHDAPPPDHWRLKAGQSLDVVDLSPEQTEYKQVHSKFIELLNQPGATVVKIKRIENLTLHKQYMSMRQQMKRHLPEHTVFEDDFEKRPLWHGTRDDIVDSIIENGFNRSYCERTGYGQGVYFAKTAEYSSEDKYAKRNSNGERHMFFCKVLVGKLTAGSEDMRFLPPNANDVNIAYDSAVDDVDDPSIFVIFKDVQAYPEYLIVFKDD</sequence>
<dbReference type="SUPFAM" id="SSF56399">
    <property type="entry name" value="ADP-ribosylation"/>
    <property type="match status" value="1"/>
</dbReference>
<dbReference type="Gene3D" id="3.90.228.10">
    <property type="match status" value="1"/>
</dbReference>
<comment type="caution">
    <text evidence="10">The sequence shown here is derived from an EMBL/GenBank/DDBJ whole genome shotgun (WGS) entry which is preliminary data.</text>
</comment>
<evidence type="ECO:0000256" key="1">
    <source>
        <dbReference type="ARBA" id="ARBA00004123"/>
    </source>
</evidence>
<dbReference type="InterPro" id="IPR002589">
    <property type="entry name" value="Macro_dom"/>
</dbReference>
<dbReference type="Pfam" id="PF00644">
    <property type="entry name" value="PARP"/>
    <property type="match status" value="1"/>
</dbReference>
<evidence type="ECO:0000256" key="6">
    <source>
        <dbReference type="RuleBase" id="RU362114"/>
    </source>
</evidence>
<keyword evidence="3 6" id="KW-0808">Transferase</keyword>
<dbReference type="InterPro" id="IPR052056">
    <property type="entry name" value="Mono-ARTD/PARP"/>
</dbReference>
<dbReference type="SUPFAM" id="SSF52949">
    <property type="entry name" value="Macro domain-like"/>
    <property type="match status" value="1"/>
</dbReference>
<dbReference type="InterPro" id="IPR004170">
    <property type="entry name" value="WWE_dom"/>
</dbReference>
<dbReference type="EMBL" id="JBAMIC010000019">
    <property type="protein sequence ID" value="KAK7094234.1"/>
    <property type="molecule type" value="Genomic_DNA"/>
</dbReference>
<name>A0AAN9G483_9CAEN</name>
<evidence type="ECO:0000256" key="2">
    <source>
        <dbReference type="ARBA" id="ARBA00022676"/>
    </source>
</evidence>
<evidence type="ECO:0000256" key="5">
    <source>
        <dbReference type="ARBA" id="ARBA00023242"/>
    </source>
</evidence>
<dbReference type="AlphaFoldDB" id="A0AAN9G483"/>
<dbReference type="GO" id="GO:0003950">
    <property type="term" value="F:NAD+ poly-ADP-ribosyltransferase activity"/>
    <property type="evidence" value="ECO:0007669"/>
    <property type="project" value="UniProtKB-UniRule"/>
</dbReference>
<keyword evidence="4 6" id="KW-0520">NAD</keyword>
<dbReference type="PROSITE" id="PS51059">
    <property type="entry name" value="PARP_CATALYTIC"/>
    <property type="match status" value="1"/>
</dbReference>
<dbReference type="PROSITE" id="PS51154">
    <property type="entry name" value="MACRO"/>
    <property type="match status" value="1"/>
</dbReference>
<organism evidence="10 11">
    <name type="scientific">Littorina saxatilis</name>
    <dbReference type="NCBI Taxonomy" id="31220"/>
    <lineage>
        <taxon>Eukaryota</taxon>
        <taxon>Metazoa</taxon>
        <taxon>Spiralia</taxon>
        <taxon>Lophotrochozoa</taxon>
        <taxon>Mollusca</taxon>
        <taxon>Gastropoda</taxon>
        <taxon>Caenogastropoda</taxon>
        <taxon>Littorinimorpha</taxon>
        <taxon>Littorinoidea</taxon>
        <taxon>Littorinidae</taxon>
        <taxon>Littorina</taxon>
    </lineage>
</organism>
<dbReference type="GO" id="GO:0005737">
    <property type="term" value="C:cytoplasm"/>
    <property type="evidence" value="ECO:0007669"/>
    <property type="project" value="TreeGrafter"/>
</dbReference>
<evidence type="ECO:0000259" key="8">
    <source>
        <dbReference type="PROSITE" id="PS51059"/>
    </source>
</evidence>
<dbReference type="SUPFAM" id="SSF117839">
    <property type="entry name" value="WWE domain"/>
    <property type="match status" value="1"/>
</dbReference>
<dbReference type="PANTHER" id="PTHR14453:SF67">
    <property type="entry name" value="POLY [ADP-RIBOSE] POLYMERASE"/>
    <property type="match status" value="1"/>
</dbReference>
<dbReference type="Gene3D" id="3.30.720.50">
    <property type="match status" value="1"/>
</dbReference>
<dbReference type="GO" id="GO:0005634">
    <property type="term" value="C:nucleus"/>
    <property type="evidence" value="ECO:0007669"/>
    <property type="project" value="UniProtKB-SubCell"/>
</dbReference>
<protein>
    <recommendedName>
        <fullName evidence="6">Poly [ADP-ribose] polymerase</fullName>
        <shortName evidence="6">PARP</shortName>
        <ecNumber evidence="6">2.4.2.-</ecNumber>
    </recommendedName>
</protein>
<dbReference type="Gene3D" id="3.40.220.10">
    <property type="entry name" value="Leucine Aminopeptidase, subunit E, domain 1"/>
    <property type="match status" value="1"/>
</dbReference>
<evidence type="ECO:0000313" key="10">
    <source>
        <dbReference type="EMBL" id="KAK7094234.1"/>
    </source>
</evidence>
<keyword evidence="2 6" id="KW-0328">Glycosyltransferase</keyword>
<accession>A0AAN9G483</accession>
<feature type="domain" description="PARP catalytic" evidence="8">
    <location>
        <begin position="302"/>
        <end position="504"/>
    </location>
</feature>
<dbReference type="InterPro" id="IPR043472">
    <property type="entry name" value="Macro_dom-like"/>
</dbReference>
<proteinExistence type="predicted"/>
<comment type="subcellular location">
    <subcellularLocation>
        <location evidence="1">Nucleus</location>
    </subcellularLocation>
</comment>
<keyword evidence="5" id="KW-0539">Nucleus</keyword>
<dbReference type="PANTHER" id="PTHR14453">
    <property type="entry name" value="PARP/ZINC FINGER CCCH TYPE DOMAIN CONTAINING PROTEIN"/>
    <property type="match status" value="1"/>
</dbReference>
<dbReference type="PROSITE" id="PS50918">
    <property type="entry name" value="WWE"/>
    <property type="match status" value="1"/>
</dbReference>
<evidence type="ECO:0000256" key="3">
    <source>
        <dbReference type="ARBA" id="ARBA00022679"/>
    </source>
</evidence>
<keyword evidence="11" id="KW-1185">Reference proteome</keyword>
<feature type="domain" description="WWE" evidence="7">
    <location>
        <begin position="199"/>
        <end position="290"/>
    </location>
</feature>
<evidence type="ECO:0000313" key="11">
    <source>
        <dbReference type="Proteomes" id="UP001374579"/>
    </source>
</evidence>
<dbReference type="GO" id="GO:0003714">
    <property type="term" value="F:transcription corepressor activity"/>
    <property type="evidence" value="ECO:0007669"/>
    <property type="project" value="TreeGrafter"/>
</dbReference>
<evidence type="ECO:0000256" key="4">
    <source>
        <dbReference type="ARBA" id="ARBA00023027"/>
    </source>
</evidence>